<dbReference type="Proteomes" id="UP001162131">
    <property type="component" value="Unassembled WGS sequence"/>
</dbReference>
<dbReference type="InterPro" id="IPR053215">
    <property type="entry name" value="TKL_Ser/Thr_kinase"/>
</dbReference>
<feature type="domain" description="EGF-like" evidence="1">
    <location>
        <begin position="403"/>
        <end position="434"/>
    </location>
</feature>
<organism evidence="2 3">
    <name type="scientific">Blepharisma stoltei</name>
    <dbReference type="NCBI Taxonomy" id="1481888"/>
    <lineage>
        <taxon>Eukaryota</taxon>
        <taxon>Sar</taxon>
        <taxon>Alveolata</taxon>
        <taxon>Ciliophora</taxon>
        <taxon>Postciliodesmatophora</taxon>
        <taxon>Heterotrichea</taxon>
        <taxon>Heterotrichida</taxon>
        <taxon>Blepharismidae</taxon>
        <taxon>Blepharisma</taxon>
    </lineage>
</organism>
<proteinExistence type="predicted"/>
<dbReference type="Gene3D" id="2.10.220.10">
    <property type="entry name" value="Hormone Receptor, Insulin-like Growth Factor Receptor 1, Chain A, domain 2"/>
    <property type="match status" value="2"/>
</dbReference>
<reference evidence="2" key="1">
    <citation type="submission" date="2021-09" db="EMBL/GenBank/DDBJ databases">
        <authorList>
            <consortium name="AG Swart"/>
            <person name="Singh M."/>
            <person name="Singh A."/>
            <person name="Seah K."/>
            <person name="Emmerich C."/>
        </authorList>
    </citation>
    <scope>NUCLEOTIDE SEQUENCE</scope>
    <source>
        <strain evidence="2">ATCC30299</strain>
    </source>
</reference>
<evidence type="ECO:0000259" key="1">
    <source>
        <dbReference type="SMART" id="SM00181"/>
    </source>
</evidence>
<dbReference type="SMART" id="SM00261">
    <property type="entry name" value="FU"/>
    <property type="match status" value="6"/>
</dbReference>
<dbReference type="PANTHER" id="PTHR45756:SF1">
    <property type="entry name" value="PROTEIN KINASE DOMAIN CONTAINING PROTEIN"/>
    <property type="match status" value="1"/>
</dbReference>
<dbReference type="InterPro" id="IPR006212">
    <property type="entry name" value="Furin_repeat"/>
</dbReference>
<evidence type="ECO:0000313" key="3">
    <source>
        <dbReference type="Proteomes" id="UP001162131"/>
    </source>
</evidence>
<feature type="domain" description="EGF-like" evidence="1">
    <location>
        <begin position="273"/>
        <end position="310"/>
    </location>
</feature>
<dbReference type="AlphaFoldDB" id="A0AAU9JRF5"/>
<feature type="domain" description="EGF-like" evidence="1">
    <location>
        <begin position="435"/>
        <end position="469"/>
    </location>
</feature>
<feature type="domain" description="EGF-like" evidence="1">
    <location>
        <begin position="373"/>
        <end position="402"/>
    </location>
</feature>
<feature type="domain" description="EGF-like" evidence="1">
    <location>
        <begin position="499"/>
        <end position="534"/>
    </location>
</feature>
<comment type="caution">
    <text evidence="2">The sequence shown here is derived from an EMBL/GenBank/DDBJ whole genome shotgun (WGS) entry which is preliminary data.</text>
</comment>
<feature type="domain" description="EGF-like" evidence="1">
    <location>
        <begin position="74"/>
        <end position="106"/>
    </location>
</feature>
<feature type="domain" description="EGF-like" evidence="1">
    <location>
        <begin position="535"/>
        <end position="567"/>
    </location>
</feature>
<dbReference type="PANTHER" id="PTHR45756">
    <property type="entry name" value="PALMITOYLTRANSFERASE"/>
    <property type="match status" value="1"/>
</dbReference>
<feature type="domain" description="EGF-like" evidence="1">
    <location>
        <begin position="634"/>
        <end position="668"/>
    </location>
</feature>
<dbReference type="SUPFAM" id="SSF57184">
    <property type="entry name" value="Growth factor receptor domain"/>
    <property type="match status" value="5"/>
</dbReference>
<protein>
    <recommendedName>
        <fullName evidence="1">EGF-like domain-containing protein</fullName>
    </recommendedName>
</protein>
<sequence>MNSRKLKENATSDAPGNWNKRQLFSQCTNDFYGCLKCNGLKTYCSTCKNAGGYPNKYGGCTTVCSANHYLSCLPCSDLVENCNTCSSIDECYWCEDGYYLNSNKCYTCSSKYENCKICNPNSCYKCISGFAFDEYNNCVPSPTPICSHVKNGICNKCELGYYLESKACLSCSIFPNCDLWCDSWGCTQCLPGFIPELSSSSCISCSTLIPFCLVCSSISRCTQCDSKHYLTDKYICADSGPDNCNIVQSADLSNCVKCLKGYNWDKNHKICKPCGDIMLHCAECEEGNIEDIECLKCDAGYVLDPNGVCIKSPLENCKAGLDAYHCDKCLQFYGEACVSAGAPIANCKIASTESSYCVDCILGYSHTEEGLCECRAEYCTTCNTDDGSICDTCIDNYYGDCVACSAKIPNCDTCVSGVCTKCSAGYYLFYSQCRLCTEVDANCITCIDNDRLCASCKPGFLSTGYGSCIASSVPNCDIAYNSARCTICLPGYYLNDQNTCSSCGAIFAGCNTCSGSSKCLECSPGYWLNSNSCLPCSSIPNCQTCTDSTKCTKCKATYLLNENKSCTSSSIENCDVVVSNNPSTCQQCSKGCFWDSTKCNACSVSLPNCDTCSSSTTCSLCKTGYCLNFSQCSLCRNALENCLECSLDGSSCLKCDSGYYPNHENKCTKSFLNSCAKVSDDGTCIACPSDKIFACTNSGASLPNCVISSSDSSVCVKCKPSYENQGGTCVKLYPDNCSAWTSVNVCTICDSGYFLYDSKEETTCISCTDSCEQCGLNPTCFICTDLVVQDGSTCRVDQAGYKLSISGRYIIINFAHSSSRIFTIASITAFKNNNQNIDTTNWFISSRSDAQMQIQTDNVRISDLPINIKISLL</sequence>
<accession>A0AAU9JRF5</accession>
<dbReference type="InterPro" id="IPR000742">
    <property type="entry name" value="EGF"/>
</dbReference>
<name>A0AAU9JRF5_9CILI</name>
<dbReference type="EMBL" id="CAJZBQ010000048">
    <property type="protein sequence ID" value="CAG9329823.1"/>
    <property type="molecule type" value="Genomic_DNA"/>
</dbReference>
<dbReference type="InterPro" id="IPR009030">
    <property type="entry name" value="Growth_fac_rcpt_cys_sf"/>
</dbReference>
<dbReference type="SMART" id="SM00181">
    <property type="entry name" value="EGF"/>
    <property type="match status" value="9"/>
</dbReference>
<evidence type="ECO:0000313" key="2">
    <source>
        <dbReference type="EMBL" id="CAG9329823.1"/>
    </source>
</evidence>
<gene>
    <name evidence="2" type="ORF">BSTOLATCC_MIC49438</name>
</gene>
<feature type="domain" description="EGF-like" evidence="1">
    <location>
        <begin position="601"/>
        <end position="633"/>
    </location>
</feature>
<keyword evidence="3" id="KW-1185">Reference proteome</keyword>